<organism evidence="1 2">
    <name type="scientific">Candidatus Uhrbacteria bacterium GW2011_GWA2_52_8d</name>
    <dbReference type="NCBI Taxonomy" id="1618979"/>
    <lineage>
        <taxon>Bacteria</taxon>
        <taxon>Candidatus Uhriibacteriota</taxon>
    </lineage>
</organism>
<accession>A0A0G1XML5</accession>
<reference evidence="1 2" key="1">
    <citation type="journal article" date="2015" name="Nature">
        <title>rRNA introns, odd ribosomes, and small enigmatic genomes across a large radiation of phyla.</title>
        <authorList>
            <person name="Brown C.T."/>
            <person name="Hug L.A."/>
            <person name="Thomas B.C."/>
            <person name="Sharon I."/>
            <person name="Castelle C.J."/>
            <person name="Singh A."/>
            <person name="Wilkins M.J."/>
            <person name="Williams K.H."/>
            <person name="Banfield J.F."/>
        </authorList>
    </citation>
    <scope>NUCLEOTIDE SEQUENCE [LARGE SCALE GENOMIC DNA]</scope>
</reference>
<name>A0A0G1XML5_9BACT</name>
<comment type="caution">
    <text evidence="1">The sequence shown here is derived from an EMBL/GenBank/DDBJ whole genome shotgun (WGS) entry which is preliminary data.</text>
</comment>
<evidence type="ECO:0000313" key="1">
    <source>
        <dbReference type="EMBL" id="KKW32095.1"/>
    </source>
</evidence>
<protein>
    <submittedName>
        <fullName evidence="1">Uncharacterized protein</fullName>
    </submittedName>
</protein>
<sequence length="209" mass="24956">MPEVKIHWNTEEQELKRVLNYLKEIEFYKQNNYQLSLPEDLGDDFQEEKIKRQVFVEYSPKKFETKLGGLQLNWKHMEKVFFEDAQTVLQIKPLPEYECFITQYGTGGSYNPPNVIIANIKSRFLGAYNIGHELIHLLIHDLIEKNNIDHWQKERLVDHYLFKILHVNRYQNIPESIDTKIVDEIFESYSSQGVERVIRELNKKTLTQK</sequence>
<proteinExistence type="predicted"/>
<dbReference type="AlphaFoldDB" id="A0A0G1XML5"/>
<gene>
    <name evidence="1" type="ORF">UY76_C0042G0007</name>
</gene>
<dbReference type="EMBL" id="LCRH01000042">
    <property type="protein sequence ID" value="KKW32095.1"/>
    <property type="molecule type" value="Genomic_DNA"/>
</dbReference>
<dbReference type="Proteomes" id="UP000034054">
    <property type="component" value="Unassembled WGS sequence"/>
</dbReference>
<evidence type="ECO:0000313" key="2">
    <source>
        <dbReference type="Proteomes" id="UP000034054"/>
    </source>
</evidence>